<evidence type="ECO:0000313" key="1">
    <source>
        <dbReference type="EMBL" id="MFE5985450.1"/>
    </source>
</evidence>
<proteinExistence type="predicted"/>
<evidence type="ECO:0000313" key="2">
    <source>
        <dbReference type="Proteomes" id="UP001600424"/>
    </source>
</evidence>
<name>A0ABW6J8V3_STRWE</name>
<accession>A0ABW6J8V3</accession>
<dbReference type="Proteomes" id="UP001600424">
    <property type="component" value="Unassembled WGS sequence"/>
</dbReference>
<comment type="caution">
    <text evidence="1">The sequence shown here is derived from an EMBL/GenBank/DDBJ whole genome shotgun (WGS) entry which is preliminary data.</text>
</comment>
<reference evidence="1 2" key="1">
    <citation type="submission" date="2024-09" db="EMBL/GenBank/DDBJ databases">
        <title>The Natural Products Discovery Center: Release of the First 8490 Sequenced Strains for Exploring Actinobacteria Biosynthetic Diversity.</title>
        <authorList>
            <person name="Kalkreuter E."/>
            <person name="Kautsar S.A."/>
            <person name="Yang D."/>
            <person name="Bader C.D."/>
            <person name="Teijaro C.N."/>
            <person name="Fluegel L."/>
            <person name="Davis C.M."/>
            <person name="Simpson J.R."/>
            <person name="Lauterbach L."/>
            <person name="Steele A.D."/>
            <person name="Gui C."/>
            <person name="Meng S."/>
            <person name="Li G."/>
            <person name="Viehrig K."/>
            <person name="Ye F."/>
            <person name="Su P."/>
            <person name="Kiefer A.F."/>
            <person name="Nichols A."/>
            <person name="Cepeda A.J."/>
            <person name="Yan W."/>
            <person name="Fan B."/>
            <person name="Jiang Y."/>
            <person name="Adhikari A."/>
            <person name="Zheng C.-J."/>
            <person name="Schuster L."/>
            <person name="Cowan T.M."/>
            <person name="Smanski M.J."/>
            <person name="Chevrette M.G."/>
            <person name="De Carvalho L.P.S."/>
            <person name="Shen B."/>
        </authorList>
    </citation>
    <scope>NUCLEOTIDE SEQUENCE [LARGE SCALE GENOMIC DNA]</scope>
    <source>
        <strain evidence="1 2">NPDC056472</strain>
    </source>
</reference>
<organism evidence="1 2">
    <name type="scientific">Streptomyces wedmorensis</name>
    <dbReference type="NCBI Taxonomy" id="43759"/>
    <lineage>
        <taxon>Bacteria</taxon>
        <taxon>Bacillati</taxon>
        <taxon>Actinomycetota</taxon>
        <taxon>Actinomycetes</taxon>
        <taxon>Kitasatosporales</taxon>
        <taxon>Streptomycetaceae</taxon>
        <taxon>Streptomyces</taxon>
    </lineage>
</organism>
<sequence>MQQRLRRAQAPSTGGPGRLRTLWRAAHEPVPAVSRRVRLLAYGRRRLRARDASGATR</sequence>
<dbReference type="RefSeq" id="WP_386254002.1">
    <property type="nucleotide sequence ID" value="NZ_JBHTRV010000052.1"/>
</dbReference>
<dbReference type="EMBL" id="JBHTRV010000052">
    <property type="protein sequence ID" value="MFE5985450.1"/>
    <property type="molecule type" value="Genomic_DNA"/>
</dbReference>
<keyword evidence="2" id="KW-1185">Reference proteome</keyword>
<gene>
    <name evidence="1" type="ORF">ACFQ63_37875</name>
</gene>
<protein>
    <submittedName>
        <fullName evidence="1">Uncharacterized protein</fullName>
    </submittedName>
</protein>